<dbReference type="GO" id="GO:0016757">
    <property type="term" value="F:glycosyltransferase activity"/>
    <property type="evidence" value="ECO:0007669"/>
    <property type="project" value="UniProtKB-KW"/>
</dbReference>
<evidence type="ECO:0000259" key="1">
    <source>
        <dbReference type="Pfam" id="PF00535"/>
    </source>
</evidence>
<keyword evidence="2" id="KW-0808">Transferase</keyword>
<dbReference type="PANTHER" id="PTHR10859:SF91">
    <property type="entry name" value="DOLICHYL-PHOSPHATE BETA-GLUCOSYLTRANSFERASE"/>
    <property type="match status" value="1"/>
</dbReference>
<reference evidence="3" key="1">
    <citation type="journal article" date="2019" name="Int. J. Syst. Evol. Microbiol.">
        <title>The Global Catalogue of Microorganisms (GCM) 10K type strain sequencing project: providing services to taxonomists for standard genome sequencing and annotation.</title>
        <authorList>
            <consortium name="The Broad Institute Genomics Platform"/>
            <consortium name="The Broad Institute Genome Sequencing Center for Infectious Disease"/>
            <person name="Wu L."/>
            <person name="Ma J."/>
        </authorList>
    </citation>
    <scope>NUCLEOTIDE SEQUENCE [LARGE SCALE GENOMIC DNA]</scope>
    <source>
        <strain evidence="3">KCTC 22671</strain>
    </source>
</reference>
<sequence length="244" mass="28551">MMGTRVVLIIPFYNEEERVFFQDFHEAFHTYKKLDFVLVDDGSNDATPRILKQLSEEFSNVNHIILDLNNGKAAAIREAVLRVDAKNYDYIGYLDADLATPIEEIARIYDFATQNQQFNFIMGSRIKLLGNTIQRSLKRHYFGRVFATIVSQVVLKIPVYDTQCGAKIIKMNLAIAIFKKPFITKWLFDVELLLRFKQLDPQFELKTIELPLQTWIEKGNSKIKFSDLLKVPFQLLKIYFHYVR</sequence>
<feature type="domain" description="Glycosyltransferase 2-like" evidence="1">
    <location>
        <begin position="8"/>
        <end position="169"/>
    </location>
</feature>
<evidence type="ECO:0000313" key="3">
    <source>
        <dbReference type="Proteomes" id="UP001597534"/>
    </source>
</evidence>
<dbReference type="PANTHER" id="PTHR10859">
    <property type="entry name" value="GLYCOSYL TRANSFERASE"/>
    <property type="match status" value="1"/>
</dbReference>
<dbReference type="EC" id="2.4.-.-" evidence="2"/>
<keyword evidence="2" id="KW-0328">Glycosyltransferase</keyword>
<dbReference type="Proteomes" id="UP001597534">
    <property type="component" value="Unassembled WGS sequence"/>
</dbReference>
<dbReference type="Gene3D" id="3.90.550.10">
    <property type="entry name" value="Spore Coat Polysaccharide Biosynthesis Protein SpsA, Chain A"/>
    <property type="match status" value="1"/>
</dbReference>
<organism evidence="2 3">
    <name type="scientific">Flavobacterium chuncheonense</name>
    <dbReference type="NCBI Taxonomy" id="2026653"/>
    <lineage>
        <taxon>Bacteria</taxon>
        <taxon>Pseudomonadati</taxon>
        <taxon>Bacteroidota</taxon>
        <taxon>Flavobacteriia</taxon>
        <taxon>Flavobacteriales</taxon>
        <taxon>Flavobacteriaceae</taxon>
        <taxon>Flavobacterium</taxon>
    </lineage>
</organism>
<evidence type="ECO:0000313" key="2">
    <source>
        <dbReference type="EMBL" id="MFD2892844.1"/>
    </source>
</evidence>
<gene>
    <name evidence="2" type="ORF">ACFS5J_12560</name>
</gene>
<dbReference type="RefSeq" id="WP_379812570.1">
    <property type="nucleotide sequence ID" value="NZ_JBHUPC010000020.1"/>
</dbReference>
<accession>A0ABW5YP72</accession>
<name>A0ABW5YP72_9FLAO</name>
<keyword evidence="3" id="KW-1185">Reference proteome</keyword>
<dbReference type="InterPro" id="IPR001173">
    <property type="entry name" value="Glyco_trans_2-like"/>
</dbReference>
<protein>
    <submittedName>
        <fullName evidence="2">Glycosyltransferase</fullName>
        <ecNumber evidence="2">2.4.-.-</ecNumber>
    </submittedName>
</protein>
<dbReference type="SUPFAM" id="SSF53448">
    <property type="entry name" value="Nucleotide-diphospho-sugar transferases"/>
    <property type="match status" value="1"/>
</dbReference>
<dbReference type="InterPro" id="IPR029044">
    <property type="entry name" value="Nucleotide-diphossugar_trans"/>
</dbReference>
<comment type="caution">
    <text evidence="2">The sequence shown here is derived from an EMBL/GenBank/DDBJ whole genome shotgun (WGS) entry which is preliminary data.</text>
</comment>
<dbReference type="EMBL" id="JBHUPC010000020">
    <property type="protein sequence ID" value="MFD2892844.1"/>
    <property type="molecule type" value="Genomic_DNA"/>
</dbReference>
<proteinExistence type="predicted"/>
<dbReference type="Pfam" id="PF00535">
    <property type="entry name" value="Glycos_transf_2"/>
    <property type="match status" value="1"/>
</dbReference>